<dbReference type="Proteomes" id="UP000623129">
    <property type="component" value="Unassembled WGS sequence"/>
</dbReference>
<keyword evidence="1" id="KW-1133">Transmembrane helix</keyword>
<keyword evidence="1" id="KW-0472">Membrane</keyword>
<name>A0A833RE98_9POAL</name>
<reference evidence="2" key="1">
    <citation type="submission" date="2020-01" db="EMBL/GenBank/DDBJ databases">
        <title>Genome sequence of Kobresia littledalei, the first chromosome-level genome in the family Cyperaceae.</title>
        <authorList>
            <person name="Qu G."/>
        </authorList>
    </citation>
    <scope>NUCLEOTIDE SEQUENCE</scope>
    <source>
        <strain evidence="2">C.B.Clarke</strain>
        <tissue evidence="2">Leaf</tissue>
    </source>
</reference>
<feature type="transmembrane region" description="Helical" evidence="1">
    <location>
        <begin position="21"/>
        <end position="45"/>
    </location>
</feature>
<gene>
    <name evidence="2" type="ORF">FCM35_KLT17749</name>
</gene>
<keyword evidence="3" id="KW-1185">Reference proteome</keyword>
<evidence type="ECO:0000256" key="1">
    <source>
        <dbReference type="SAM" id="Phobius"/>
    </source>
</evidence>
<sequence length="154" mass="17492">MANLPLSRTSHFPSQKQMSKFSIWVLPLSVVLCLSWWLLSVILFLSQPAGHTETASLSCILVSLIRRRLLLGFLMTTHTCHIHTSDPLEAEALTLNWALDYISTAITSDDEKEYVIYTDYKILSTAIQMNNVQDLPYWEAVQTVAQCVTTFQQL</sequence>
<evidence type="ECO:0000313" key="3">
    <source>
        <dbReference type="Proteomes" id="UP000623129"/>
    </source>
</evidence>
<dbReference type="AlphaFoldDB" id="A0A833RE98"/>
<keyword evidence="1" id="KW-0812">Transmembrane</keyword>
<dbReference type="EMBL" id="SWLB01000006">
    <property type="protein sequence ID" value="KAF3337162.1"/>
    <property type="molecule type" value="Genomic_DNA"/>
</dbReference>
<evidence type="ECO:0000313" key="2">
    <source>
        <dbReference type="EMBL" id="KAF3337162.1"/>
    </source>
</evidence>
<organism evidence="2 3">
    <name type="scientific">Carex littledalei</name>
    <dbReference type="NCBI Taxonomy" id="544730"/>
    <lineage>
        <taxon>Eukaryota</taxon>
        <taxon>Viridiplantae</taxon>
        <taxon>Streptophyta</taxon>
        <taxon>Embryophyta</taxon>
        <taxon>Tracheophyta</taxon>
        <taxon>Spermatophyta</taxon>
        <taxon>Magnoliopsida</taxon>
        <taxon>Liliopsida</taxon>
        <taxon>Poales</taxon>
        <taxon>Cyperaceae</taxon>
        <taxon>Cyperoideae</taxon>
        <taxon>Cariceae</taxon>
        <taxon>Carex</taxon>
        <taxon>Carex subgen. Euthyceras</taxon>
    </lineage>
</organism>
<protein>
    <submittedName>
        <fullName evidence="2">Uncharacterized protein</fullName>
    </submittedName>
</protein>
<proteinExistence type="predicted"/>
<comment type="caution">
    <text evidence="2">The sequence shown here is derived from an EMBL/GenBank/DDBJ whole genome shotgun (WGS) entry which is preliminary data.</text>
</comment>
<accession>A0A833RE98</accession>